<dbReference type="InterPro" id="IPR041616">
    <property type="entry name" value="PheRS_beta_core"/>
</dbReference>
<keyword evidence="11 16" id="KW-0694">RNA-binding</keyword>
<evidence type="ECO:0000256" key="11">
    <source>
        <dbReference type="ARBA" id="ARBA00022884"/>
    </source>
</evidence>
<dbReference type="GO" id="GO:0000049">
    <property type="term" value="F:tRNA binding"/>
    <property type="evidence" value="ECO:0007669"/>
    <property type="project" value="UniProtKB-UniRule"/>
</dbReference>
<evidence type="ECO:0000256" key="12">
    <source>
        <dbReference type="ARBA" id="ARBA00022917"/>
    </source>
</evidence>
<dbReference type="PANTHER" id="PTHR10947:SF0">
    <property type="entry name" value="PHENYLALANINE--TRNA LIGASE BETA SUBUNIT"/>
    <property type="match status" value="1"/>
</dbReference>
<dbReference type="Gene3D" id="2.40.50.140">
    <property type="entry name" value="Nucleic acid-binding proteins"/>
    <property type="match status" value="1"/>
</dbReference>
<dbReference type="SUPFAM" id="SSF46955">
    <property type="entry name" value="Putative DNA-binding domain"/>
    <property type="match status" value="1"/>
</dbReference>
<sequence length="796" mass="91768">MKFSEEWLHQWVNPPINIDQLCDQMTDFGLEIEHRYKFRPLFQDVVVGKIVHCVPHFKSDKLKVTKVDVGSKDLLNIVCGATNCRSGIKVAVASVGAILPNNLKIKIKKIQNELSEGMICSFFELGIFNRSNTIIELNEKAIVGSNVNDYFRLKDNIIKISILPNQSDNLSILGIARNVAAINELSKPVLKTKNIVNDIKNIFCINIKDTQECLNYMGRIIKNVNIKIETPFWMKKKLFLCDSLSDNVIKNIISYVLIEIGQPLNVLNSDKISQSITIRMSKNKEEFFYKKNETFILNKNIIVISDNKKILSIPGNTNSYLCDFDNNCKNIFLSSYLISKQSIFDIIETTKINKILEYYKHGIDSEMQYYALEYATDLILKICGGNSGPIVIDKTNDARFKNKKIKMYLIKLNKISGIFIDNKTISNILKRLDYIFTFKQTYWEVIAPSWRFDILIEEDVINDILRIYGYNNIPSFPLKENLNIKPVNSKIKDNFSEISSSLLINKGYYEAITYGFVDPHVQNLIFPNQEKLLISNPISKDTSSMRLSLWPGLIKTVSYNQNRNQDSIRFFEIGLCFSLNSQKNLEINQDLFLGAAISGKYSKDHWDYTSKKVDFYDLKGDLECVFELICGLKNIEFRKNNITGLHPEQCASIYFQNNFIGNIGAIDPRLENQLNLNDSVFVFEICLDKITFFKLDTIEKISKFPISRRDISILISDNIIISDILRACEKFFIDKKVEINLFDVYSCTKFLNTQKSIGISFTFQDQKKTLKENEINLMIDSCLKELNKKFQVILRK</sequence>
<comment type="subcellular location">
    <subcellularLocation>
        <location evidence="1 15">Cytoplasm</location>
    </subcellularLocation>
</comment>
<evidence type="ECO:0000256" key="7">
    <source>
        <dbReference type="ARBA" id="ARBA00022723"/>
    </source>
</evidence>
<feature type="domain" description="FDX-ACB" evidence="18">
    <location>
        <begin position="702"/>
        <end position="795"/>
    </location>
</feature>
<comment type="caution">
    <text evidence="15">Lacks conserved residue(s) required for the propagation of feature annotation.</text>
</comment>
<organism evidence="20 21">
    <name type="scientific">Buchnera aphidicola</name>
    <name type="common">Muscaphis stroyani</name>
    <dbReference type="NCBI Taxonomy" id="1241869"/>
    <lineage>
        <taxon>Bacteria</taxon>
        <taxon>Pseudomonadati</taxon>
        <taxon>Pseudomonadota</taxon>
        <taxon>Gammaproteobacteria</taxon>
        <taxon>Enterobacterales</taxon>
        <taxon>Erwiniaceae</taxon>
        <taxon>Buchnera</taxon>
    </lineage>
</organism>
<dbReference type="EC" id="6.1.1.20" evidence="15"/>
<keyword evidence="12 15" id="KW-0648">Protein biosynthesis</keyword>
<dbReference type="PROSITE" id="PS50886">
    <property type="entry name" value="TRBD"/>
    <property type="match status" value="1"/>
</dbReference>
<dbReference type="GO" id="GO:0000287">
    <property type="term" value="F:magnesium ion binding"/>
    <property type="evidence" value="ECO:0007669"/>
    <property type="project" value="UniProtKB-UniRule"/>
</dbReference>
<reference evidence="20 21" key="1">
    <citation type="submission" date="2018-12" db="EMBL/GenBank/DDBJ databases">
        <authorList>
            <person name="Chong R.A."/>
        </authorList>
    </citation>
    <scope>NUCLEOTIDE SEQUENCE [LARGE SCALE GENOMIC DNA]</scope>
    <source>
        <strain evidence="20 21">Mst</strain>
    </source>
</reference>
<dbReference type="NCBIfam" id="NF045760">
    <property type="entry name" value="YtpR"/>
    <property type="match status" value="1"/>
</dbReference>
<dbReference type="GO" id="GO:0006432">
    <property type="term" value="P:phenylalanyl-tRNA aminoacylation"/>
    <property type="evidence" value="ECO:0007669"/>
    <property type="project" value="UniProtKB-UniRule"/>
</dbReference>
<evidence type="ECO:0000256" key="15">
    <source>
        <dbReference type="HAMAP-Rule" id="MF_00283"/>
    </source>
</evidence>
<keyword evidence="4 15" id="KW-0963">Cytoplasm</keyword>
<dbReference type="RefSeq" id="WP_158343265.1">
    <property type="nucleotide sequence ID" value="NZ_CP034861.1"/>
</dbReference>
<dbReference type="Proteomes" id="UP000298673">
    <property type="component" value="Chromosome"/>
</dbReference>
<dbReference type="GO" id="GO:0005524">
    <property type="term" value="F:ATP binding"/>
    <property type="evidence" value="ECO:0007669"/>
    <property type="project" value="UniProtKB-UniRule"/>
</dbReference>
<evidence type="ECO:0000256" key="5">
    <source>
        <dbReference type="ARBA" id="ARBA00022555"/>
    </source>
</evidence>
<dbReference type="Gene3D" id="3.30.56.10">
    <property type="match status" value="2"/>
</dbReference>
<evidence type="ECO:0000256" key="6">
    <source>
        <dbReference type="ARBA" id="ARBA00022598"/>
    </source>
</evidence>
<accession>A0A4D6YF63</accession>
<dbReference type="InterPro" id="IPR045060">
    <property type="entry name" value="Phe-tRNA-ligase_IIc_bsu"/>
</dbReference>
<dbReference type="PROSITE" id="PS51447">
    <property type="entry name" value="FDX_ACB"/>
    <property type="match status" value="1"/>
</dbReference>
<dbReference type="CDD" id="cd02796">
    <property type="entry name" value="tRNA_bind_bactPheRS"/>
    <property type="match status" value="1"/>
</dbReference>
<evidence type="ECO:0000313" key="21">
    <source>
        <dbReference type="Proteomes" id="UP000298673"/>
    </source>
</evidence>
<evidence type="ECO:0000256" key="2">
    <source>
        <dbReference type="ARBA" id="ARBA00008653"/>
    </source>
</evidence>
<keyword evidence="9 15" id="KW-0067">ATP-binding</keyword>
<name>A0A4D6YF63_9GAMM</name>
<dbReference type="InterPro" id="IPR009061">
    <property type="entry name" value="DNA-bd_dom_put_sf"/>
</dbReference>
<dbReference type="GO" id="GO:0009328">
    <property type="term" value="C:phenylalanine-tRNA ligase complex"/>
    <property type="evidence" value="ECO:0007669"/>
    <property type="project" value="TreeGrafter"/>
</dbReference>
<evidence type="ECO:0000259" key="19">
    <source>
        <dbReference type="PROSITE" id="PS51483"/>
    </source>
</evidence>
<dbReference type="PANTHER" id="PTHR10947">
    <property type="entry name" value="PHENYLALANYL-TRNA SYNTHETASE BETA CHAIN AND LEUCINE-RICH REPEAT-CONTAINING PROTEIN 47"/>
    <property type="match status" value="1"/>
</dbReference>
<dbReference type="SUPFAM" id="SSF55681">
    <property type="entry name" value="Class II aaRS and biotin synthetases"/>
    <property type="match status" value="1"/>
</dbReference>
<keyword evidence="5 16" id="KW-0820">tRNA-binding</keyword>
<dbReference type="AlphaFoldDB" id="A0A4D6YF63"/>
<evidence type="ECO:0000313" key="20">
    <source>
        <dbReference type="EMBL" id="QCI24230.1"/>
    </source>
</evidence>
<dbReference type="InterPro" id="IPR005146">
    <property type="entry name" value="B3/B4_tRNA-bd"/>
</dbReference>
<comment type="similarity">
    <text evidence="2 15">Belongs to the phenylalanyl-tRNA synthetase beta subunit family. Type 1 subfamily.</text>
</comment>
<keyword evidence="13 15" id="KW-0030">Aminoacyl-tRNA synthetase</keyword>
<dbReference type="SUPFAM" id="SSF50249">
    <property type="entry name" value="Nucleic acid-binding proteins"/>
    <property type="match status" value="1"/>
</dbReference>
<feature type="domain" description="TRNA-binding" evidence="17">
    <location>
        <begin position="39"/>
        <end position="148"/>
    </location>
</feature>
<keyword evidence="10 15" id="KW-0460">Magnesium</keyword>
<dbReference type="FunFam" id="2.40.50.140:FF:000045">
    <property type="entry name" value="Phenylalanine--tRNA ligase beta subunit"/>
    <property type="match status" value="1"/>
</dbReference>
<reference evidence="20 21" key="2">
    <citation type="submission" date="2019-05" db="EMBL/GenBank/DDBJ databases">
        <title>Genome evolution of the obligate endosymbiont Buchnera aphidicola.</title>
        <authorList>
            <person name="Moran N.A."/>
        </authorList>
    </citation>
    <scope>NUCLEOTIDE SEQUENCE [LARGE SCALE GENOMIC DNA]</scope>
    <source>
        <strain evidence="20 21">Mst</strain>
    </source>
</reference>
<dbReference type="InterPro" id="IPR045864">
    <property type="entry name" value="aa-tRNA-synth_II/BPL/LPL"/>
</dbReference>
<feature type="binding site" evidence="15">
    <location>
        <position position="463"/>
    </location>
    <ligand>
        <name>Mg(2+)</name>
        <dbReference type="ChEBI" id="CHEBI:18420"/>
        <note>shared with alpha subunit</note>
    </ligand>
</feature>
<protein>
    <recommendedName>
        <fullName evidence="15">Phenylalanine--tRNA ligase beta subunit</fullName>
        <ecNumber evidence="15">6.1.1.20</ecNumber>
    </recommendedName>
    <alternativeName>
        <fullName evidence="15">Phenylalanyl-tRNA synthetase beta subunit</fullName>
        <shortName evidence="15">PheRS</shortName>
    </alternativeName>
</protein>
<evidence type="ECO:0000256" key="16">
    <source>
        <dbReference type="PROSITE-ProRule" id="PRU00209"/>
    </source>
</evidence>
<evidence type="ECO:0000256" key="9">
    <source>
        <dbReference type="ARBA" id="ARBA00022840"/>
    </source>
</evidence>
<dbReference type="Pfam" id="PF03147">
    <property type="entry name" value="FDX-ACB"/>
    <property type="match status" value="1"/>
</dbReference>
<dbReference type="InterPro" id="IPR012340">
    <property type="entry name" value="NA-bd_OB-fold"/>
</dbReference>
<proteinExistence type="inferred from homology"/>
<dbReference type="FunFam" id="3.30.930.10:FF:000022">
    <property type="entry name" value="Phenylalanine--tRNA ligase beta subunit"/>
    <property type="match status" value="1"/>
</dbReference>
<evidence type="ECO:0000256" key="3">
    <source>
        <dbReference type="ARBA" id="ARBA00011209"/>
    </source>
</evidence>
<dbReference type="Pfam" id="PF17759">
    <property type="entry name" value="tRNA_synthFbeta"/>
    <property type="match status" value="1"/>
</dbReference>
<dbReference type="Gene3D" id="3.30.70.380">
    <property type="entry name" value="Ferrodoxin-fold anticodon-binding domain"/>
    <property type="match status" value="1"/>
</dbReference>
<dbReference type="NCBIfam" id="TIGR00472">
    <property type="entry name" value="pheT_bact"/>
    <property type="match status" value="1"/>
</dbReference>
<evidence type="ECO:0000259" key="18">
    <source>
        <dbReference type="PROSITE" id="PS51447"/>
    </source>
</evidence>
<dbReference type="Gene3D" id="3.50.40.10">
    <property type="entry name" value="Phenylalanyl-trna Synthetase, Chain B, domain 3"/>
    <property type="match status" value="1"/>
</dbReference>
<dbReference type="SMART" id="SM00873">
    <property type="entry name" value="B3_4"/>
    <property type="match status" value="1"/>
</dbReference>
<dbReference type="Pfam" id="PF03484">
    <property type="entry name" value="B5"/>
    <property type="match status" value="1"/>
</dbReference>
<comment type="catalytic activity">
    <reaction evidence="14 15">
        <text>tRNA(Phe) + L-phenylalanine + ATP = L-phenylalanyl-tRNA(Phe) + AMP + diphosphate + H(+)</text>
        <dbReference type="Rhea" id="RHEA:19413"/>
        <dbReference type="Rhea" id="RHEA-COMP:9668"/>
        <dbReference type="Rhea" id="RHEA-COMP:9699"/>
        <dbReference type="ChEBI" id="CHEBI:15378"/>
        <dbReference type="ChEBI" id="CHEBI:30616"/>
        <dbReference type="ChEBI" id="CHEBI:33019"/>
        <dbReference type="ChEBI" id="CHEBI:58095"/>
        <dbReference type="ChEBI" id="CHEBI:78442"/>
        <dbReference type="ChEBI" id="CHEBI:78531"/>
        <dbReference type="ChEBI" id="CHEBI:456215"/>
        <dbReference type="EC" id="6.1.1.20"/>
    </reaction>
</comment>
<dbReference type="InterPro" id="IPR004532">
    <property type="entry name" value="Phe-tRNA-ligase_IIc_bsu_bact"/>
</dbReference>
<evidence type="ECO:0000256" key="4">
    <source>
        <dbReference type="ARBA" id="ARBA00022490"/>
    </source>
</evidence>
<feature type="domain" description="B5" evidence="19">
    <location>
        <begin position="400"/>
        <end position="475"/>
    </location>
</feature>
<dbReference type="InterPro" id="IPR036690">
    <property type="entry name" value="Fdx_antiC-bd_sf"/>
</dbReference>
<dbReference type="OrthoDB" id="9805455at2"/>
<dbReference type="Pfam" id="PF03483">
    <property type="entry name" value="B3_4"/>
    <property type="match status" value="1"/>
</dbReference>
<gene>
    <name evidence="15" type="primary">pheT</name>
    <name evidence="20" type="ORF">D9V75_00610</name>
</gene>
<dbReference type="SMART" id="SM00874">
    <property type="entry name" value="B5"/>
    <property type="match status" value="1"/>
</dbReference>
<comment type="subunit">
    <text evidence="3 15">Tetramer of two alpha and two beta subunits.</text>
</comment>
<feature type="binding site" evidence="15">
    <location>
        <position position="459"/>
    </location>
    <ligand>
        <name>Mg(2+)</name>
        <dbReference type="ChEBI" id="CHEBI:18420"/>
        <note>shared with alpha subunit</note>
    </ligand>
</feature>
<dbReference type="InterPro" id="IPR002547">
    <property type="entry name" value="tRNA-bd_dom"/>
</dbReference>
<evidence type="ECO:0000256" key="8">
    <source>
        <dbReference type="ARBA" id="ARBA00022741"/>
    </source>
</evidence>
<evidence type="ECO:0000256" key="1">
    <source>
        <dbReference type="ARBA" id="ARBA00004496"/>
    </source>
</evidence>
<dbReference type="Pfam" id="PF01588">
    <property type="entry name" value="tRNA_bind"/>
    <property type="match status" value="1"/>
</dbReference>
<dbReference type="EMBL" id="CP034861">
    <property type="protein sequence ID" value="QCI24230.1"/>
    <property type="molecule type" value="Genomic_DNA"/>
</dbReference>
<dbReference type="InterPro" id="IPR005121">
    <property type="entry name" value="Fdx_antiC-bd"/>
</dbReference>
<evidence type="ECO:0000256" key="10">
    <source>
        <dbReference type="ARBA" id="ARBA00022842"/>
    </source>
</evidence>
<dbReference type="CDD" id="cd00769">
    <property type="entry name" value="PheRS_beta_core"/>
    <property type="match status" value="1"/>
</dbReference>
<dbReference type="SUPFAM" id="SSF54991">
    <property type="entry name" value="Anticodon-binding domain of PheRS"/>
    <property type="match status" value="1"/>
</dbReference>
<keyword evidence="8 15" id="KW-0547">Nucleotide-binding</keyword>
<dbReference type="GO" id="GO:0004826">
    <property type="term" value="F:phenylalanine-tRNA ligase activity"/>
    <property type="evidence" value="ECO:0007669"/>
    <property type="project" value="UniProtKB-UniRule"/>
</dbReference>
<evidence type="ECO:0000256" key="14">
    <source>
        <dbReference type="ARBA" id="ARBA00049255"/>
    </source>
</evidence>
<dbReference type="HAMAP" id="MF_00283">
    <property type="entry name" value="Phe_tRNA_synth_beta1"/>
    <property type="match status" value="1"/>
</dbReference>
<dbReference type="SMART" id="SM00896">
    <property type="entry name" value="FDX-ACB"/>
    <property type="match status" value="1"/>
</dbReference>
<dbReference type="Gene3D" id="3.30.930.10">
    <property type="entry name" value="Bira Bifunctional Protein, Domain 2"/>
    <property type="match status" value="1"/>
</dbReference>
<feature type="binding site" evidence="15">
    <location>
        <position position="453"/>
    </location>
    <ligand>
        <name>Mg(2+)</name>
        <dbReference type="ChEBI" id="CHEBI:18420"/>
        <note>shared with alpha subunit</note>
    </ligand>
</feature>
<dbReference type="InterPro" id="IPR005147">
    <property type="entry name" value="tRNA_synthase_B5-dom"/>
</dbReference>
<dbReference type="InterPro" id="IPR033714">
    <property type="entry name" value="tRNA_bind_bactPheRS"/>
</dbReference>
<dbReference type="SUPFAM" id="SSF56037">
    <property type="entry name" value="PheT/TilS domain"/>
    <property type="match status" value="1"/>
</dbReference>
<keyword evidence="6 15" id="KW-0436">Ligase</keyword>
<dbReference type="PROSITE" id="PS51483">
    <property type="entry name" value="B5"/>
    <property type="match status" value="1"/>
</dbReference>
<comment type="cofactor">
    <cofactor evidence="15">
        <name>Mg(2+)</name>
        <dbReference type="ChEBI" id="CHEBI:18420"/>
    </cofactor>
    <text evidence="15">Binds 2 magnesium ions per tetramer.</text>
</comment>
<evidence type="ECO:0000259" key="17">
    <source>
        <dbReference type="PROSITE" id="PS50886"/>
    </source>
</evidence>
<evidence type="ECO:0000256" key="13">
    <source>
        <dbReference type="ARBA" id="ARBA00023146"/>
    </source>
</evidence>
<keyword evidence="7 15" id="KW-0479">Metal-binding</keyword>
<dbReference type="InterPro" id="IPR020825">
    <property type="entry name" value="Phe-tRNA_synthase-like_B3/B4"/>
</dbReference>